<gene>
    <name evidence="2" type="ORF">I7I52_05378</name>
</gene>
<comment type="caution">
    <text evidence="2">The sequence shown here is derived from an EMBL/GenBank/DDBJ whole genome shotgun (WGS) entry which is preliminary data.</text>
</comment>
<reference evidence="2 3" key="1">
    <citation type="submission" date="2021-01" db="EMBL/GenBank/DDBJ databases">
        <title>Chromosome-level genome assembly of a human fungal pathogen reveals clustering of transcriptionally co-regulated genes.</title>
        <authorList>
            <person name="Voorhies M."/>
            <person name="Cohen S."/>
            <person name="Shea T.P."/>
            <person name="Petrus S."/>
            <person name="Munoz J.F."/>
            <person name="Poplawski S."/>
            <person name="Goldman W.E."/>
            <person name="Michael T."/>
            <person name="Cuomo C.A."/>
            <person name="Sil A."/>
            <person name="Beyhan S."/>
        </authorList>
    </citation>
    <scope>NUCLEOTIDE SEQUENCE [LARGE SCALE GENOMIC DNA]</scope>
    <source>
        <strain evidence="2 3">G184AR</strain>
    </source>
</reference>
<dbReference type="EMBL" id="JAEVHI010000004">
    <property type="protein sequence ID" value="KAG5293904.1"/>
    <property type="molecule type" value="Genomic_DNA"/>
</dbReference>
<dbReference type="VEuPathDB" id="FungiDB:I7I52_05378"/>
<evidence type="ECO:0000256" key="1">
    <source>
        <dbReference type="SAM" id="MobiDB-lite"/>
    </source>
</evidence>
<sequence length="83" mass="9717">MDGYQPNHHLADTRSLGGWDKPRLMRTFQSKRTNTKLRSEFTRTYNGATHPENRERQTPLLVPRMNGVFQHQTGSQINHYFGC</sequence>
<protein>
    <submittedName>
        <fullName evidence="2">Uncharacterized protein</fullName>
    </submittedName>
</protein>
<dbReference type="AlphaFoldDB" id="A0A8H7YK88"/>
<feature type="region of interest" description="Disordered" evidence="1">
    <location>
        <begin position="1"/>
        <end position="20"/>
    </location>
</feature>
<evidence type="ECO:0000313" key="2">
    <source>
        <dbReference type="EMBL" id="KAG5293904.1"/>
    </source>
</evidence>
<organism evidence="2 3">
    <name type="scientific">Ajellomyces capsulatus</name>
    <name type="common">Darling's disease fungus</name>
    <name type="synonym">Histoplasma capsulatum</name>
    <dbReference type="NCBI Taxonomy" id="5037"/>
    <lineage>
        <taxon>Eukaryota</taxon>
        <taxon>Fungi</taxon>
        <taxon>Dikarya</taxon>
        <taxon>Ascomycota</taxon>
        <taxon>Pezizomycotina</taxon>
        <taxon>Eurotiomycetes</taxon>
        <taxon>Eurotiomycetidae</taxon>
        <taxon>Onygenales</taxon>
        <taxon>Ajellomycetaceae</taxon>
        <taxon>Histoplasma</taxon>
    </lineage>
</organism>
<accession>A0A8H7YK88</accession>
<evidence type="ECO:0000313" key="3">
    <source>
        <dbReference type="Proteomes" id="UP000670092"/>
    </source>
</evidence>
<proteinExistence type="predicted"/>
<dbReference type="Proteomes" id="UP000670092">
    <property type="component" value="Unassembled WGS sequence"/>
</dbReference>
<name>A0A8H7YK88_AJECA</name>